<evidence type="ECO:0000256" key="1">
    <source>
        <dbReference type="ARBA" id="ARBA00022737"/>
    </source>
</evidence>
<protein>
    <submittedName>
        <fullName evidence="4">Uncharacterized protein</fullName>
    </submittedName>
</protein>
<sequence>MEVFSNLIETDFFDVYETDEEGDTILMDIVWAGNLDYVKFLVKSGLDINKIDSGYDFALWLAARQGWTEIFDYLSPLTFPELREIAEKALPQGIIYRQRKNNHAVELFVDDAFDGNIAALNHALSQGIEIDAISSNGEAALHKAIRNNQLSAVKLLIKAGANPNFKVEEGWEYTPLMVAINSASIDYAIFQVLIEAGANLNGSSSRGETVLMLAVLTLNIDAVRRLLELGVDVNAKDIYGHTALYYAIACRHRDEIVVEEIISLLKAAGAKEA</sequence>
<dbReference type="PANTHER" id="PTHR24173">
    <property type="entry name" value="ANKYRIN REPEAT CONTAINING"/>
    <property type="match status" value="1"/>
</dbReference>
<dbReference type="SMART" id="SM00248">
    <property type="entry name" value="ANK"/>
    <property type="match status" value="5"/>
</dbReference>
<keyword evidence="5" id="KW-1185">Reference proteome</keyword>
<feature type="repeat" description="ANK" evidence="3">
    <location>
        <begin position="21"/>
        <end position="53"/>
    </location>
</feature>
<dbReference type="OrthoDB" id="517842at2"/>
<dbReference type="PROSITE" id="PS50297">
    <property type="entry name" value="ANK_REP_REGION"/>
    <property type="match status" value="4"/>
</dbReference>
<dbReference type="EMBL" id="AP018174">
    <property type="protein sequence ID" value="BAY16715.1"/>
    <property type="molecule type" value="Genomic_DNA"/>
</dbReference>
<evidence type="ECO:0000313" key="4">
    <source>
        <dbReference type="EMBL" id="BAY16715.1"/>
    </source>
</evidence>
<dbReference type="PANTHER" id="PTHR24173:SF74">
    <property type="entry name" value="ANKYRIN REPEAT DOMAIN-CONTAINING PROTEIN 16"/>
    <property type="match status" value="1"/>
</dbReference>
<gene>
    <name evidence="4" type="ORF">NIES21_25460</name>
</gene>
<evidence type="ECO:0000256" key="3">
    <source>
        <dbReference type="PROSITE-ProRule" id="PRU00023"/>
    </source>
</evidence>
<dbReference type="SUPFAM" id="SSF48403">
    <property type="entry name" value="Ankyrin repeat"/>
    <property type="match status" value="1"/>
</dbReference>
<dbReference type="Proteomes" id="UP000218287">
    <property type="component" value="Chromosome"/>
</dbReference>
<dbReference type="AlphaFoldDB" id="A0A1Z4GGV2"/>
<dbReference type="Gene3D" id="1.25.40.20">
    <property type="entry name" value="Ankyrin repeat-containing domain"/>
    <property type="match status" value="2"/>
</dbReference>
<name>A0A1Z4GGV2_9CYAN</name>
<dbReference type="Pfam" id="PF13637">
    <property type="entry name" value="Ank_4"/>
    <property type="match status" value="1"/>
</dbReference>
<keyword evidence="1" id="KW-0677">Repeat</keyword>
<dbReference type="InterPro" id="IPR002110">
    <property type="entry name" value="Ankyrin_rpt"/>
</dbReference>
<feature type="repeat" description="ANK" evidence="3">
    <location>
        <begin position="171"/>
        <end position="205"/>
    </location>
</feature>
<evidence type="ECO:0000256" key="2">
    <source>
        <dbReference type="ARBA" id="ARBA00023043"/>
    </source>
</evidence>
<reference evidence="4 5" key="1">
    <citation type="submission" date="2017-06" db="EMBL/GenBank/DDBJ databases">
        <title>Genome sequencing of cyanobaciteial culture collection at National Institute for Environmental Studies (NIES).</title>
        <authorList>
            <person name="Hirose Y."/>
            <person name="Shimura Y."/>
            <person name="Fujisawa T."/>
            <person name="Nakamura Y."/>
            <person name="Kawachi M."/>
        </authorList>
    </citation>
    <scope>NUCLEOTIDE SEQUENCE [LARGE SCALE GENOMIC DNA]</scope>
    <source>
        <strain evidence="4 5">NIES-21</strain>
    </source>
</reference>
<feature type="repeat" description="ANK" evidence="3">
    <location>
        <begin position="136"/>
        <end position="168"/>
    </location>
</feature>
<dbReference type="Pfam" id="PF12796">
    <property type="entry name" value="Ank_2"/>
    <property type="match status" value="1"/>
</dbReference>
<proteinExistence type="predicted"/>
<dbReference type="InterPro" id="IPR036770">
    <property type="entry name" value="Ankyrin_rpt-contain_sf"/>
</dbReference>
<dbReference type="Pfam" id="PF00023">
    <property type="entry name" value="Ank"/>
    <property type="match status" value="1"/>
</dbReference>
<dbReference type="PROSITE" id="PS50088">
    <property type="entry name" value="ANK_REPEAT"/>
    <property type="match status" value="4"/>
</dbReference>
<keyword evidence="2 3" id="KW-0040">ANK repeat</keyword>
<feature type="repeat" description="ANK" evidence="3">
    <location>
        <begin position="206"/>
        <end position="238"/>
    </location>
</feature>
<organism evidence="4 5">
    <name type="scientific">Anabaenopsis circularis NIES-21</name>
    <dbReference type="NCBI Taxonomy" id="1085406"/>
    <lineage>
        <taxon>Bacteria</taxon>
        <taxon>Bacillati</taxon>
        <taxon>Cyanobacteriota</taxon>
        <taxon>Cyanophyceae</taxon>
        <taxon>Nostocales</taxon>
        <taxon>Nodulariaceae</taxon>
        <taxon>Anabaenopsis</taxon>
    </lineage>
</organism>
<evidence type="ECO:0000313" key="5">
    <source>
        <dbReference type="Proteomes" id="UP000218287"/>
    </source>
</evidence>
<accession>A0A1Z4GGV2</accession>